<evidence type="ECO:0000256" key="4">
    <source>
        <dbReference type="ARBA" id="ARBA00022692"/>
    </source>
</evidence>
<dbReference type="EC" id="2.4.1.17" evidence="8"/>
<dbReference type="GO" id="GO:0016020">
    <property type="term" value="C:membrane"/>
    <property type="evidence" value="ECO:0007669"/>
    <property type="project" value="UniProtKB-SubCell"/>
</dbReference>
<dbReference type="InterPro" id="IPR002213">
    <property type="entry name" value="UDP_glucos_trans"/>
</dbReference>
<gene>
    <name evidence="10" type="primary">LOC105903084</name>
</gene>
<dbReference type="PROSITE" id="PS00375">
    <property type="entry name" value="UDPGT"/>
    <property type="match status" value="1"/>
</dbReference>
<keyword evidence="8" id="KW-0732">Signal</keyword>
<evidence type="ECO:0000256" key="2">
    <source>
        <dbReference type="ARBA" id="ARBA00022676"/>
    </source>
</evidence>
<dbReference type="PANTHER" id="PTHR48043:SF32">
    <property type="entry name" value="UDP-GLUCURONOSYLTRANSFERASE"/>
    <property type="match status" value="1"/>
</dbReference>
<dbReference type="RefSeq" id="XP_031441053.1">
    <property type="nucleotide sequence ID" value="XM_031585193.2"/>
</dbReference>
<keyword evidence="2 7" id="KW-0328">Glycosyltransferase</keyword>
<comment type="catalytic activity">
    <reaction evidence="8">
        <text>glucuronate acceptor + UDP-alpha-D-glucuronate = acceptor beta-D-glucuronoside + UDP + H(+)</text>
        <dbReference type="Rhea" id="RHEA:21032"/>
        <dbReference type="ChEBI" id="CHEBI:15378"/>
        <dbReference type="ChEBI" id="CHEBI:58052"/>
        <dbReference type="ChEBI" id="CHEBI:58223"/>
        <dbReference type="ChEBI" id="CHEBI:132367"/>
        <dbReference type="ChEBI" id="CHEBI:132368"/>
        <dbReference type="EC" id="2.4.1.17"/>
    </reaction>
</comment>
<dbReference type="PANTHER" id="PTHR48043">
    <property type="entry name" value="EG:EG0003.4 PROTEIN-RELATED"/>
    <property type="match status" value="1"/>
</dbReference>
<dbReference type="InterPro" id="IPR050271">
    <property type="entry name" value="UDP-glycosyltransferase"/>
</dbReference>
<dbReference type="Pfam" id="PF00201">
    <property type="entry name" value="UDPGT"/>
    <property type="match status" value="1"/>
</dbReference>
<dbReference type="GeneID" id="105903084"/>
<proteinExistence type="inferred from homology"/>
<keyword evidence="5 8" id="KW-1133">Transmembrane helix</keyword>
<protein>
    <recommendedName>
        <fullName evidence="8">UDP-glucuronosyltransferase</fullName>
        <ecNumber evidence="8">2.4.1.17</ecNumber>
    </recommendedName>
</protein>
<evidence type="ECO:0000256" key="1">
    <source>
        <dbReference type="ARBA" id="ARBA00009995"/>
    </source>
</evidence>
<dbReference type="GO" id="GO:0015020">
    <property type="term" value="F:glucuronosyltransferase activity"/>
    <property type="evidence" value="ECO:0007669"/>
    <property type="project" value="UniProtKB-EC"/>
</dbReference>
<name>A0A6P8GQQ8_CLUHA</name>
<keyword evidence="3 7" id="KW-0808">Transferase</keyword>
<evidence type="ECO:0000256" key="8">
    <source>
        <dbReference type="RuleBase" id="RU362059"/>
    </source>
</evidence>
<evidence type="ECO:0000256" key="6">
    <source>
        <dbReference type="ARBA" id="ARBA00023136"/>
    </source>
</evidence>
<accession>A0A6P8GQQ8</accession>
<keyword evidence="4 8" id="KW-0812">Transmembrane</keyword>
<evidence type="ECO:0000313" key="9">
    <source>
        <dbReference type="Proteomes" id="UP000515152"/>
    </source>
</evidence>
<comment type="similarity">
    <text evidence="1 7">Belongs to the UDP-glycosyltransferase family.</text>
</comment>
<keyword evidence="9" id="KW-1185">Reference proteome</keyword>
<dbReference type="FunFam" id="3.40.50.2000:FF:000001">
    <property type="entry name" value="UDP-glucuronosyltransferase"/>
    <property type="match status" value="1"/>
</dbReference>
<dbReference type="Gene3D" id="3.40.50.2000">
    <property type="entry name" value="Glycogen Phosphorylase B"/>
    <property type="match status" value="2"/>
</dbReference>
<organism evidence="9 10">
    <name type="scientific">Clupea harengus</name>
    <name type="common">Atlantic herring</name>
    <dbReference type="NCBI Taxonomy" id="7950"/>
    <lineage>
        <taxon>Eukaryota</taxon>
        <taxon>Metazoa</taxon>
        <taxon>Chordata</taxon>
        <taxon>Craniata</taxon>
        <taxon>Vertebrata</taxon>
        <taxon>Euteleostomi</taxon>
        <taxon>Actinopterygii</taxon>
        <taxon>Neopterygii</taxon>
        <taxon>Teleostei</taxon>
        <taxon>Clupei</taxon>
        <taxon>Clupeiformes</taxon>
        <taxon>Clupeoidei</taxon>
        <taxon>Clupeidae</taxon>
        <taxon>Clupea</taxon>
    </lineage>
</organism>
<feature type="transmembrane region" description="Helical" evidence="8">
    <location>
        <begin position="495"/>
        <end position="518"/>
    </location>
</feature>
<dbReference type="CDD" id="cd03784">
    <property type="entry name" value="GT1_Gtf-like"/>
    <property type="match status" value="1"/>
</dbReference>
<dbReference type="AlphaFoldDB" id="A0A6P8GQQ8"/>
<reference evidence="10" key="1">
    <citation type="submission" date="2025-08" db="UniProtKB">
        <authorList>
            <consortium name="RefSeq"/>
        </authorList>
    </citation>
    <scope>IDENTIFICATION</scope>
</reference>
<evidence type="ECO:0000256" key="3">
    <source>
        <dbReference type="ARBA" id="ARBA00022679"/>
    </source>
</evidence>
<evidence type="ECO:0000256" key="7">
    <source>
        <dbReference type="RuleBase" id="RU003718"/>
    </source>
</evidence>
<evidence type="ECO:0000256" key="5">
    <source>
        <dbReference type="ARBA" id="ARBA00022989"/>
    </source>
</evidence>
<dbReference type="SUPFAM" id="SSF53756">
    <property type="entry name" value="UDP-Glycosyltransferase/glycogen phosphorylase"/>
    <property type="match status" value="1"/>
</dbReference>
<feature type="signal peptide" evidence="8">
    <location>
        <begin position="1"/>
        <end position="24"/>
    </location>
</feature>
<dbReference type="Proteomes" id="UP000515152">
    <property type="component" value="Chromosome 18"/>
</dbReference>
<sequence>MGAPGKVLLPLLCALLLGAGGVHAGKILVFPEDGSHWVNMQVILRELGSRGHALTVVRSVRSWYIKENPALYTSVSVDPPAPEGFSADMFNALLQRSLQLQRMSSLRYFFEQQSDIVHTLQLFHGSALQMISTILDDAELTDRLREEHFDLMLTDPAFPAGVLLANYLELPLVYNVRWLNTGDAHMAIAPSPPSFVPMYNSLLPDQMGLWERARNLVRYMSSMIQEHYAILPIYSELIERHFPPGADLLSMQRRADIWLMRVDFIFDFPRPTMPNMVYIGGFQCRLSKPLPDDLEAFVQSSGDHGIIVMSLGAMIASLPKDISEAIAMAFAELPQKVVWRYIGERPSNLGSNTLLVNWLPQNDLLGHPKTRAFVAHGGTNGMYEAIYHGVPVVGLPLLFDQYDNLLRLQVRGGARVVKAATLTTATFKEALEDVIKNSSYRETMHKLSRLHKDRLVSPLDTATFWIEYVMRNKGAAHLRPESWDMPWYTYHSVDVVLLLLVLACLSVVVPVIACRLLGRAILKKSKVE</sequence>
<feature type="chain" id="PRO_5028517244" description="UDP-glucuronosyltransferase" evidence="8">
    <location>
        <begin position="25"/>
        <end position="528"/>
    </location>
</feature>
<dbReference type="InterPro" id="IPR035595">
    <property type="entry name" value="UDP_glycos_trans_CS"/>
</dbReference>
<evidence type="ECO:0000313" key="10">
    <source>
        <dbReference type="RefSeq" id="XP_031441053.1"/>
    </source>
</evidence>
<keyword evidence="6 8" id="KW-0472">Membrane</keyword>
<comment type="subcellular location">
    <subcellularLocation>
        <location evidence="8">Membrane</location>
        <topology evidence="8">Single-pass membrane protein</topology>
    </subcellularLocation>
</comment>